<dbReference type="InterPro" id="IPR050138">
    <property type="entry name" value="DHOase/Allantoinase_Hydrolase"/>
</dbReference>
<dbReference type="NCBIfam" id="TIGR00857">
    <property type="entry name" value="pyrC_multi"/>
    <property type="match status" value="1"/>
</dbReference>
<protein>
    <submittedName>
        <fullName evidence="5">Dihydroorotase</fullName>
    </submittedName>
</protein>
<dbReference type="InterPro" id="IPR011059">
    <property type="entry name" value="Metal-dep_hydrolase_composite"/>
</dbReference>
<evidence type="ECO:0000256" key="1">
    <source>
        <dbReference type="ARBA" id="ARBA00001947"/>
    </source>
</evidence>
<keyword evidence="3" id="KW-0378">Hydrolase</keyword>
<dbReference type="AlphaFoldDB" id="A0A832AS33"/>
<dbReference type="EMBL" id="DTAU01000116">
    <property type="protein sequence ID" value="HFQ79230.1"/>
    <property type="molecule type" value="Genomic_DNA"/>
</dbReference>
<dbReference type="GO" id="GO:0046872">
    <property type="term" value="F:metal ion binding"/>
    <property type="evidence" value="ECO:0007669"/>
    <property type="project" value="UniProtKB-KW"/>
</dbReference>
<dbReference type="PROSITE" id="PS00483">
    <property type="entry name" value="DIHYDROOROTASE_2"/>
    <property type="match status" value="1"/>
</dbReference>
<feature type="domain" description="Amidohydrolase-related" evidence="4">
    <location>
        <begin position="34"/>
        <end position="366"/>
    </location>
</feature>
<proteinExistence type="predicted"/>
<accession>A0A832AS33</accession>
<evidence type="ECO:0000313" key="5">
    <source>
        <dbReference type="EMBL" id="HFQ79230.1"/>
    </source>
</evidence>
<dbReference type="PANTHER" id="PTHR43668">
    <property type="entry name" value="ALLANTOINASE"/>
    <property type="match status" value="1"/>
</dbReference>
<sequence length="405" mass="45868">MVLVNKGIVERRFNYIDKNLCRDYECIDLRAKGILLPGFIDIHVHLRGLKLSYKEDEESGTKAASRGGFTAVVDMPNTLPRIDNKQALQEKIEALKLKSRVDFGIYVSPAKDYREMYDMLYEEGVVGVKFFPQDLHLFPKILNITSSRDLNRIVIVHAEHPYMVNDCEAGSRWMCRPIESELSALDIVHMHVKENMKIHITHITNVLTLSLAKRYKFTTDTCPHYLYLDSSHEKEMGCIAKVNPPLRTPSTRYSLLKLLKAFDAVSSDHAPHSFDEKLLDFSMCPSGIASLELTASLILNLVNLGAIDLDDVVKLLSRGPSKILGLKRWGCTYTGCVASYTVVDMNKEFCVDPETFYSKSRFSPYKKNVLKGVATATIVRGGIVYIDEGYEEKIKPEPLTKFMVN</sequence>
<dbReference type="SUPFAM" id="SSF51338">
    <property type="entry name" value="Composite domain of metallo-dependent hydrolases"/>
    <property type="match status" value="1"/>
</dbReference>
<dbReference type="GO" id="GO:0005737">
    <property type="term" value="C:cytoplasm"/>
    <property type="evidence" value="ECO:0007669"/>
    <property type="project" value="TreeGrafter"/>
</dbReference>
<dbReference type="GO" id="GO:0004038">
    <property type="term" value="F:allantoinase activity"/>
    <property type="evidence" value="ECO:0007669"/>
    <property type="project" value="TreeGrafter"/>
</dbReference>
<dbReference type="GO" id="GO:0006145">
    <property type="term" value="P:purine nucleobase catabolic process"/>
    <property type="evidence" value="ECO:0007669"/>
    <property type="project" value="TreeGrafter"/>
</dbReference>
<dbReference type="InterPro" id="IPR032466">
    <property type="entry name" value="Metal_Hydrolase"/>
</dbReference>
<dbReference type="Gene3D" id="3.20.20.140">
    <property type="entry name" value="Metal-dependent hydrolases"/>
    <property type="match status" value="1"/>
</dbReference>
<keyword evidence="2" id="KW-0479">Metal-binding</keyword>
<evidence type="ECO:0000256" key="3">
    <source>
        <dbReference type="ARBA" id="ARBA00022801"/>
    </source>
</evidence>
<name>A0A832AS33_9CREN</name>
<evidence type="ECO:0000259" key="4">
    <source>
        <dbReference type="Pfam" id="PF01979"/>
    </source>
</evidence>
<dbReference type="InterPro" id="IPR002195">
    <property type="entry name" value="Dihydroorotase_CS"/>
</dbReference>
<gene>
    <name evidence="5" type="ORF">ENT99_05975</name>
</gene>
<dbReference type="PANTHER" id="PTHR43668:SF2">
    <property type="entry name" value="ALLANTOINASE"/>
    <property type="match status" value="1"/>
</dbReference>
<dbReference type="InterPro" id="IPR006680">
    <property type="entry name" value="Amidohydro-rel"/>
</dbReference>
<dbReference type="Pfam" id="PF01979">
    <property type="entry name" value="Amidohydro_1"/>
    <property type="match status" value="1"/>
</dbReference>
<dbReference type="NCBIfam" id="NF001541">
    <property type="entry name" value="PRK00369.1"/>
    <property type="match status" value="1"/>
</dbReference>
<comment type="caution">
    <text evidence="5">The sequence shown here is derived from an EMBL/GenBank/DDBJ whole genome shotgun (WGS) entry which is preliminary data.</text>
</comment>
<reference evidence="5" key="1">
    <citation type="journal article" date="2020" name="mSystems">
        <title>Genome- and Community-Level Interaction Insights into Carbon Utilization and Element Cycling Functions of Hydrothermarchaeota in Hydrothermal Sediment.</title>
        <authorList>
            <person name="Zhou Z."/>
            <person name="Liu Y."/>
            <person name="Xu W."/>
            <person name="Pan J."/>
            <person name="Luo Z.H."/>
            <person name="Li M."/>
        </authorList>
    </citation>
    <scope>NUCLEOTIDE SEQUENCE</scope>
    <source>
        <strain evidence="5">SpSt-629</strain>
    </source>
</reference>
<evidence type="ECO:0000256" key="2">
    <source>
        <dbReference type="ARBA" id="ARBA00022723"/>
    </source>
</evidence>
<organism evidence="5">
    <name type="scientific">Ignisphaera aggregans</name>
    <dbReference type="NCBI Taxonomy" id="334771"/>
    <lineage>
        <taxon>Archaea</taxon>
        <taxon>Thermoproteota</taxon>
        <taxon>Thermoprotei</taxon>
        <taxon>Desulfurococcales</taxon>
        <taxon>Desulfurococcaceae</taxon>
        <taxon>Ignisphaera</taxon>
    </lineage>
</organism>
<comment type="cofactor">
    <cofactor evidence="1">
        <name>Zn(2+)</name>
        <dbReference type="ChEBI" id="CHEBI:29105"/>
    </cofactor>
</comment>
<dbReference type="SUPFAM" id="SSF51556">
    <property type="entry name" value="Metallo-dependent hydrolases"/>
    <property type="match status" value="1"/>
</dbReference>